<feature type="transmembrane region" description="Helical" evidence="7">
    <location>
        <begin position="162"/>
        <end position="181"/>
    </location>
</feature>
<keyword evidence="9" id="KW-1185">Reference proteome</keyword>
<dbReference type="RefSeq" id="WP_398278209.1">
    <property type="nucleotide sequence ID" value="NZ_JBITLV010000002.1"/>
</dbReference>
<protein>
    <submittedName>
        <fullName evidence="8">Metal ABC transporter permease</fullName>
    </submittedName>
</protein>
<evidence type="ECO:0000256" key="7">
    <source>
        <dbReference type="SAM" id="Phobius"/>
    </source>
</evidence>
<evidence type="ECO:0000256" key="4">
    <source>
        <dbReference type="ARBA" id="ARBA00022989"/>
    </source>
</evidence>
<feature type="transmembrane region" description="Helical" evidence="7">
    <location>
        <begin position="12"/>
        <end position="31"/>
    </location>
</feature>
<feature type="transmembrane region" description="Helical" evidence="7">
    <location>
        <begin position="87"/>
        <end position="108"/>
    </location>
</feature>
<feature type="transmembrane region" description="Helical" evidence="7">
    <location>
        <begin position="51"/>
        <end position="75"/>
    </location>
</feature>
<keyword evidence="3 6" id="KW-0812">Transmembrane</keyword>
<dbReference type="EMBL" id="JBITLV010000002">
    <property type="protein sequence ID" value="MFI7587149.1"/>
    <property type="molecule type" value="Genomic_DNA"/>
</dbReference>
<keyword evidence="5 7" id="KW-0472">Membrane</keyword>
<gene>
    <name evidence="8" type="ORF">ACIB24_08755</name>
</gene>
<dbReference type="SUPFAM" id="SSF81345">
    <property type="entry name" value="ABC transporter involved in vitamin B12 uptake, BtuC"/>
    <property type="match status" value="1"/>
</dbReference>
<dbReference type="PANTHER" id="PTHR30477:SF0">
    <property type="entry name" value="METAL TRANSPORT SYSTEM MEMBRANE PROTEIN TM_0125-RELATED"/>
    <property type="match status" value="1"/>
</dbReference>
<feature type="transmembrane region" description="Helical" evidence="7">
    <location>
        <begin position="219"/>
        <end position="240"/>
    </location>
</feature>
<keyword evidence="4 7" id="KW-1133">Transmembrane helix</keyword>
<proteinExistence type="inferred from homology"/>
<comment type="caution">
    <text evidence="8">The sequence shown here is derived from an EMBL/GenBank/DDBJ whole genome shotgun (WGS) entry which is preliminary data.</text>
</comment>
<accession>A0ABW8ALA8</accession>
<evidence type="ECO:0000256" key="2">
    <source>
        <dbReference type="ARBA" id="ARBA00008034"/>
    </source>
</evidence>
<dbReference type="Proteomes" id="UP001612915">
    <property type="component" value="Unassembled WGS sequence"/>
</dbReference>
<dbReference type="InterPro" id="IPR037294">
    <property type="entry name" value="ABC_BtuC-like"/>
</dbReference>
<comment type="similarity">
    <text evidence="2 6">Belongs to the ABC-3 integral membrane protein family.</text>
</comment>
<evidence type="ECO:0000256" key="5">
    <source>
        <dbReference type="ARBA" id="ARBA00023136"/>
    </source>
</evidence>
<sequence>MEILQYAFMQRALLAALLVGIAAPVVGIYLVQRRLALIGDGMGHVALTGVAIGLLTGTAPVLTALVCSVIGAVGIEVLRTRGRATADVLLAVLFYGGIAGGVVLIGLSPDGRAANLNSYLFGSITTTSGSDLVVFAVLSALVLAVAVGLAPRLFAVSNDEEFARAAGLNVLGLNVLLAVLTATTVVVSMRVVGLLLISALMIIPNAVAQQVARSFRASLLVAVGVGVAVSLGGTTASYYLGTPSGGTIVLLAVAVFVVAAVGASSLRVVHSRHNHSARAHRHEHGADCGHEPVAHGDHIDYVHDGHLHAAHGAHYDEH</sequence>
<dbReference type="Gene3D" id="1.10.3470.10">
    <property type="entry name" value="ABC transporter involved in vitamin B12 uptake, BtuC"/>
    <property type="match status" value="1"/>
</dbReference>
<evidence type="ECO:0000313" key="9">
    <source>
        <dbReference type="Proteomes" id="UP001612915"/>
    </source>
</evidence>
<feature type="transmembrane region" description="Helical" evidence="7">
    <location>
        <begin position="128"/>
        <end position="150"/>
    </location>
</feature>
<comment type="subcellular location">
    <subcellularLocation>
        <location evidence="6">Cell membrane</location>
        <topology evidence="6">Multi-pass membrane protein</topology>
    </subcellularLocation>
    <subcellularLocation>
        <location evidence="1">Membrane</location>
        <topology evidence="1">Multi-pass membrane protein</topology>
    </subcellularLocation>
</comment>
<feature type="transmembrane region" description="Helical" evidence="7">
    <location>
        <begin position="187"/>
        <end position="207"/>
    </location>
</feature>
<name>A0ABW8ALA8_9ACTN</name>
<dbReference type="PANTHER" id="PTHR30477">
    <property type="entry name" value="ABC-TRANSPORTER METAL-BINDING PROTEIN"/>
    <property type="match status" value="1"/>
</dbReference>
<organism evidence="8 9">
    <name type="scientific">Spongisporangium articulatum</name>
    <dbReference type="NCBI Taxonomy" id="3362603"/>
    <lineage>
        <taxon>Bacteria</taxon>
        <taxon>Bacillati</taxon>
        <taxon>Actinomycetota</taxon>
        <taxon>Actinomycetes</taxon>
        <taxon>Kineosporiales</taxon>
        <taxon>Kineosporiaceae</taxon>
        <taxon>Spongisporangium</taxon>
    </lineage>
</organism>
<evidence type="ECO:0000256" key="3">
    <source>
        <dbReference type="ARBA" id="ARBA00022692"/>
    </source>
</evidence>
<evidence type="ECO:0000256" key="6">
    <source>
        <dbReference type="RuleBase" id="RU003943"/>
    </source>
</evidence>
<evidence type="ECO:0000256" key="1">
    <source>
        <dbReference type="ARBA" id="ARBA00004141"/>
    </source>
</evidence>
<reference evidence="8 9" key="1">
    <citation type="submission" date="2024-10" db="EMBL/GenBank/DDBJ databases">
        <title>The Natural Products Discovery Center: Release of the First 8490 Sequenced Strains for Exploring Actinobacteria Biosynthetic Diversity.</title>
        <authorList>
            <person name="Kalkreuter E."/>
            <person name="Kautsar S.A."/>
            <person name="Yang D."/>
            <person name="Bader C.D."/>
            <person name="Teijaro C.N."/>
            <person name="Fluegel L."/>
            <person name="Davis C.M."/>
            <person name="Simpson J.R."/>
            <person name="Lauterbach L."/>
            <person name="Steele A.D."/>
            <person name="Gui C."/>
            <person name="Meng S."/>
            <person name="Li G."/>
            <person name="Viehrig K."/>
            <person name="Ye F."/>
            <person name="Su P."/>
            <person name="Kiefer A.F."/>
            <person name="Nichols A."/>
            <person name="Cepeda A.J."/>
            <person name="Yan W."/>
            <person name="Fan B."/>
            <person name="Jiang Y."/>
            <person name="Adhikari A."/>
            <person name="Zheng C.-J."/>
            <person name="Schuster L."/>
            <person name="Cowan T.M."/>
            <person name="Smanski M.J."/>
            <person name="Chevrette M.G."/>
            <person name="De Carvalho L.P.S."/>
            <person name="Shen B."/>
        </authorList>
    </citation>
    <scope>NUCLEOTIDE SEQUENCE [LARGE SCALE GENOMIC DNA]</scope>
    <source>
        <strain evidence="8 9">NPDC049639</strain>
    </source>
</reference>
<dbReference type="CDD" id="cd06550">
    <property type="entry name" value="TM_ABC_iron-siderophores_like"/>
    <property type="match status" value="1"/>
</dbReference>
<dbReference type="InterPro" id="IPR001626">
    <property type="entry name" value="ABC_TroCD"/>
</dbReference>
<evidence type="ECO:0000313" key="8">
    <source>
        <dbReference type="EMBL" id="MFI7587149.1"/>
    </source>
</evidence>
<dbReference type="Pfam" id="PF00950">
    <property type="entry name" value="ABC-3"/>
    <property type="match status" value="1"/>
</dbReference>
<feature type="transmembrane region" description="Helical" evidence="7">
    <location>
        <begin position="246"/>
        <end position="269"/>
    </location>
</feature>
<keyword evidence="6" id="KW-0813">Transport</keyword>